<feature type="region of interest" description="Disordered" evidence="2">
    <location>
        <begin position="464"/>
        <end position="499"/>
    </location>
</feature>
<sequence>MVKALIHGGGCASQGGKVVYKDKEKGSGLSDHPDCYSSSSSHNTSQASHILYDPHINGNVVCALAVVNFHPYHGPCIEYVYSPELTEEDCTSLVELSDNTSNRIGLSTYPNIDPYTSIEYDIRSLKTDLASILPWIPMLALPDGAHSNTKPDYVYTILPAYCGELMYGVSIYYRIPATQVSHTEEDDTLITRGYLQKAVMVISKAPFFDPNELYRGIDIISLIRNLGDKIWWIVKAVMLERRVIVYSSKARVASSCILAILACLPPGQNYLRYNSPGFGISSYTLERYGLPLSIFNKRCPVYTYVSLELMDYLYQCRGFLIGTSNSLLLSHRSLQADLIVDMDKSTVVISTKKAGKELNKMLRLDKGEKKLMKTIHGFTHGIPHILPPPPTTTNRPHLPLASYTTVHDNKMTDDINLDNPPLSRDPLYNGAQHHHHHQQQQVYDIPLSLEPSIGTTGLEQQEGMVNDDTHDEPTTQSMSSSSSSHNTTDGEEVTVEGDNIADDLSVISKATDDIISSTWNDNDHARNQQQHQHDRIQSTPFANEWRATSNYAKWRSNKMMMIPNDSKPGRCEIRSCGAGGKGYWHIRWDNGDEYIGELLDGKRDGRGRYISPSHHIIYDGNWSNDVRKGWGELVCDDGGYIYDGEWKDDKREGEGRSAHKATGEKYSGHFSNNRYHGYGCLVDTKRNVYEGEFRYGMKEGVGRSTDAEGNTYIGEYHHNKRCGNGQLRFRTAPNYPYPRVYVGDFKDDVPNGSGTCVYLNKYEYEGSWISGQRCGSGILTCVDEGVTIEGEWSNGRCCITRVQVAYTKQGYIYAGMLDEEGYAIGHGILKGPNQYMHDGCFNKGLRDGHGMEVYNGVTINGVWSKGKLIHTTQEDNDGDGAEQQHIEAISIITIKIPDIVINGQLSDTFPPPIPLIPE</sequence>
<feature type="compositionally biased region" description="Basic and acidic residues" evidence="2">
    <location>
        <begin position="521"/>
        <end position="536"/>
    </location>
</feature>
<feature type="domain" description="AVL9/DENND6" evidence="3">
    <location>
        <begin position="211"/>
        <end position="375"/>
    </location>
</feature>
<dbReference type="PANTHER" id="PTHR43215">
    <property type="entry name" value="RADIAL SPOKE HEAD 1 HOMOLOG"/>
    <property type="match status" value="1"/>
</dbReference>
<dbReference type="EMBL" id="GG673601">
    <property type="protein sequence ID" value="EER15397.1"/>
    <property type="molecule type" value="Genomic_DNA"/>
</dbReference>
<feature type="compositionally biased region" description="Acidic residues" evidence="2">
    <location>
        <begin position="489"/>
        <end position="499"/>
    </location>
</feature>
<dbReference type="GeneID" id="9046141"/>
<dbReference type="SMART" id="SM00698">
    <property type="entry name" value="MORN"/>
    <property type="match status" value="8"/>
</dbReference>
<dbReference type="OMA" id="FFINLQT"/>
<dbReference type="Gene3D" id="3.40.50.11500">
    <property type="match status" value="1"/>
</dbReference>
<dbReference type="Pfam" id="PF09794">
    <property type="entry name" value="Avl9"/>
    <property type="match status" value="2"/>
</dbReference>
<dbReference type="InParanoid" id="C5KJ95"/>
<feature type="domain" description="AVL9/DENND6" evidence="3">
    <location>
        <begin position="128"/>
        <end position="209"/>
    </location>
</feature>
<organism evidence="5">
    <name type="scientific">Perkinsus marinus (strain ATCC 50983 / TXsc)</name>
    <dbReference type="NCBI Taxonomy" id="423536"/>
    <lineage>
        <taxon>Eukaryota</taxon>
        <taxon>Sar</taxon>
        <taxon>Alveolata</taxon>
        <taxon>Perkinsozoa</taxon>
        <taxon>Perkinsea</taxon>
        <taxon>Perkinsida</taxon>
        <taxon>Perkinsidae</taxon>
        <taxon>Perkinsus</taxon>
    </lineage>
</organism>
<evidence type="ECO:0000256" key="2">
    <source>
        <dbReference type="SAM" id="MobiDB-lite"/>
    </source>
</evidence>
<dbReference type="OrthoDB" id="270720at2759"/>
<dbReference type="InterPro" id="IPR043153">
    <property type="entry name" value="DENN_C"/>
</dbReference>
<evidence type="ECO:0000259" key="3">
    <source>
        <dbReference type="Pfam" id="PF09794"/>
    </source>
</evidence>
<dbReference type="AlphaFoldDB" id="C5KJ95"/>
<dbReference type="Pfam" id="PF02493">
    <property type="entry name" value="MORN"/>
    <property type="match status" value="10"/>
</dbReference>
<dbReference type="Gene3D" id="2.20.110.10">
    <property type="entry name" value="Histone H3 K4-specific methyltransferase SET7/9 N-terminal domain"/>
    <property type="match status" value="4"/>
</dbReference>
<proteinExistence type="predicted"/>
<evidence type="ECO:0000313" key="5">
    <source>
        <dbReference type="Proteomes" id="UP000007800"/>
    </source>
</evidence>
<dbReference type="Proteomes" id="UP000007800">
    <property type="component" value="Unassembled WGS sequence"/>
</dbReference>
<dbReference type="PANTHER" id="PTHR43215:SF14">
    <property type="entry name" value="RADIAL SPOKE HEAD 1 HOMOLOG"/>
    <property type="match status" value="1"/>
</dbReference>
<dbReference type="InterPro" id="IPR003409">
    <property type="entry name" value="MORN"/>
</dbReference>
<reference evidence="4 5" key="1">
    <citation type="submission" date="2008-07" db="EMBL/GenBank/DDBJ databases">
        <authorList>
            <person name="El-Sayed N."/>
            <person name="Caler E."/>
            <person name="Inman J."/>
            <person name="Amedeo P."/>
            <person name="Hass B."/>
            <person name="Wortman J."/>
        </authorList>
    </citation>
    <scope>NUCLEOTIDE SEQUENCE [LARGE SCALE GENOMIC DNA]</scope>
    <source>
        <strain evidence="5">ATCC 50983 / TXsc</strain>
    </source>
</reference>
<dbReference type="InterPro" id="IPR018307">
    <property type="entry name" value="ABL9/DENND6_dom"/>
</dbReference>
<evidence type="ECO:0000313" key="4">
    <source>
        <dbReference type="EMBL" id="EER15397.1"/>
    </source>
</evidence>
<accession>C5KJ95</accession>
<feature type="region of interest" description="Disordered" evidence="2">
    <location>
        <begin position="518"/>
        <end position="541"/>
    </location>
</feature>
<gene>
    <name evidence="4" type="ORF">Pmar_PMAR018749</name>
</gene>
<keyword evidence="5" id="KW-1185">Reference proteome</keyword>
<dbReference type="RefSeq" id="XP_002783601.1">
    <property type="nucleotide sequence ID" value="XM_002783555.1"/>
</dbReference>
<evidence type="ECO:0000256" key="1">
    <source>
        <dbReference type="ARBA" id="ARBA00022737"/>
    </source>
</evidence>
<dbReference type="SUPFAM" id="SSF82185">
    <property type="entry name" value="Histone H3 K4-specific methyltransferase SET7/9 N-terminal domain"/>
    <property type="match status" value="3"/>
</dbReference>
<protein>
    <recommendedName>
        <fullName evidence="3">AVL9/DENND6 domain-containing protein</fullName>
    </recommendedName>
</protein>
<keyword evidence="1" id="KW-0677">Repeat</keyword>
<name>C5KJ95_PERM5</name>
<feature type="region of interest" description="Disordered" evidence="2">
    <location>
        <begin position="411"/>
        <end position="441"/>
    </location>
</feature>